<dbReference type="Proteomes" id="UP000295129">
    <property type="component" value="Unassembled WGS sequence"/>
</dbReference>
<dbReference type="EMBL" id="SNVV01000040">
    <property type="protein sequence ID" value="TDN43503.1"/>
    <property type="molecule type" value="Genomic_DNA"/>
</dbReference>
<protein>
    <submittedName>
        <fullName evidence="2">NADPH:quinone reductase-like Zn-dependent oxidoreductase</fullName>
    </submittedName>
</protein>
<dbReference type="Gene3D" id="3.40.50.720">
    <property type="entry name" value="NAD(P)-binding Rossmann-like Domain"/>
    <property type="match status" value="1"/>
</dbReference>
<dbReference type="AlphaFoldDB" id="A0A4R6DG55"/>
<reference evidence="2 3" key="1">
    <citation type="submission" date="2019-03" db="EMBL/GenBank/DDBJ databases">
        <title>Genomic Encyclopedia of Type Strains, Phase IV (KMG-IV): sequencing the most valuable type-strain genomes for metagenomic binning, comparative biology and taxonomic classification.</title>
        <authorList>
            <person name="Goeker M."/>
        </authorList>
    </citation>
    <scope>NUCLEOTIDE SEQUENCE [LARGE SCALE GENOMIC DNA]</scope>
    <source>
        <strain evidence="2 3">DSM 12121</strain>
    </source>
</reference>
<dbReference type="Gene3D" id="3.90.180.10">
    <property type="entry name" value="Medium-chain alcohol dehydrogenases, catalytic domain"/>
    <property type="match status" value="1"/>
</dbReference>
<evidence type="ECO:0000313" key="3">
    <source>
        <dbReference type="Proteomes" id="UP000295129"/>
    </source>
</evidence>
<sequence length="269" mass="28920">MTIGIGHDERTISRAGRLGVNRVELEADLLGELLAVDGRPHWPLLGRVLRNGPESDWVPGQLLACNIDHQVRRGEIIDVDARRVLAVPAGMEADSALQMPLRWPLLHAALCGGLRLQAGESLLVHQGDGELGLSAIRLAVSLDCSVMAVCADRAGIARALAAGAAETARYGDDWPTLLREHGAVDAVLDFSGGACLQASLPCAKRGARLGALDLCGARPPIAMAWPAFWQRQASLASLDWSPMRQWHIAEIAREAFMRIHDGEFNSGKD</sequence>
<evidence type="ECO:0000259" key="1">
    <source>
        <dbReference type="Pfam" id="PF00107"/>
    </source>
</evidence>
<dbReference type="InterPro" id="IPR036291">
    <property type="entry name" value="NAD(P)-bd_dom_sf"/>
</dbReference>
<organism evidence="2 3">
    <name type="scientific">Azoarcus indigens</name>
    <dbReference type="NCBI Taxonomy" id="29545"/>
    <lineage>
        <taxon>Bacteria</taxon>
        <taxon>Pseudomonadati</taxon>
        <taxon>Pseudomonadota</taxon>
        <taxon>Betaproteobacteria</taxon>
        <taxon>Rhodocyclales</taxon>
        <taxon>Zoogloeaceae</taxon>
        <taxon>Azoarcus</taxon>
    </lineage>
</organism>
<dbReference type="PANTHER" id="PTHR43677">
    <property type="entry name" value="SHORT-CHAIN DEHYDROGENASE/REDUCTASE"/>
    <property type="match status" value="1"/>
</dbReference>
<dbReference type="SUPFAM" id="SSF51735">
    <property type="entry name" value="NAD(P)-binding Rossmann-fold domains"/>
    <property type="match status" value="1"/>
</dbReference>
<feature type="domain" description="Alcohol dehydrogenase-like C-terminal" evidence="1">
    <location>
        <begin position="131"/>
        <end position="214"/>
    </location>
</feature>
<gene>
    <name evidence="2" type="ORF">C7389_1407</name>
</gene>
<dbReference type="InterPro" id="IPR051397">
    <property type="entry name" value="Zn-ADH-like_protein"/>
</dbReference>
<proteinExistence type="predicted"/>
<accession>A0A4R6DG55</accession>
<dbReference type="Pfam" id="PF00107">
    <property type="entry name" value="ADH_zinc_N"/>
    <property type="match status" value="1"/>
</dbReference>
<dbReference type="GO" id="GO:0016491">
    <property type="term" value="F:oxidoreductase activity"/>
    <property type="evidence" value="ECO:0007669"/>
    <property type="project" value="TreeGrafter"/>
</dbReference>
<dbReference type="InterPro" id="IPR013149">
    <property type="entry name" value="ADH-like_C"/>
</dbReference>
<dbReference type="PANTHER" id="PTHR43677:SF4">
    <property type="entry name" value="QUINONE OXIDOREDUCTASE-LIKE PROTEIN 2"/>
    <property type="match status" value="1"/>
</dbReference>
<comment type="caution">
    <text evidence="2">The sequence shown here is derived from an EMBL/GenBank/DDBJ whole genome shotgun (WGS) entry which is preliminary data.</text>
</comment>
<evidence type="ECO:0000313" key="2">
    <source>
        <dbReference type="EMBL" id="TDN43503.1"/>
    </source>
</evidence>
<name>A0A4R6DG55_9RHOO</name>
<keyword evidence="3" id="KW-1185">Reference proteome</keyword>